<gene>
    <name evidence="5" type="primary">pqqA</name>
    <name evidence="6" type="ORF">SJ05684_b58780</name>
</gene>
<dbReference type="Pfam" id="PF08042">
    <property type="entry name" value="PqqA"/>
    <property type="match status" value="1"/>
</dbReference>
<proteinExistence type="inferred from homology"/>
<keyword evidence="6" id="KW-0614">Plasmid</keyword>
<dbReference type="KEGG" id="esj:SJ05684_b58780"/>
<evidence type="ECO:0000313" key="6">
    <source>
        <dbReference type="EMBL" id="ASY66860.1"/>
    </source>
</evidence>
<dbReference type="EMBL" id="CP023068">
    <property type="protein sequence ID" value="ASY66860.1"/>
    <property type="molecule type" value="Genomic_DNA"/>
</dbReference>
<keyword evidence="7" id="KW-1185">Reference proteome</keyword>
<name>A0A249PLP6_9HYPH</name>
<dbReference type="NCBIfam" id="TIGR02107">
    <property type="entry name" value="PQQ_syn_pqqA"/>
    <property type="match status" value="1"/>
</dbReference>
<dbReference type="InterPro" id="IPR011725">
    <property type="entry name" value="PQQ_synth_PqqA"/>
</dbReference>
<sequence length="42" mass="4757">MDTPVWTNGGDMSWHKPKFIEVSCAMEITRYAPADGDEPILF</sequence>
<dbReference type="GO" id="GO:0018189">
    <property type="term" value="P:pyrroloquinoline quinone biosynthetic process"/>
    <property type="evidence" value="ECO:0007669"/>
    <property type="project" value="UniProtKB-UniRule"/>
</dbReference>
<comment type="function">
    <text evidence="5">Required for coenzyme pyrroloquinoline quinone (PQQ) biosynthesis. PQQ is probably formed by cross-linking a specific glutamate to a specific tyrosine residue and excising these residues from the peptide.</text>
</comment>
<evidence type="ECO:0000313" key="7">
    <source>
        <dbReference type="Proteomes" id="UP000217211"/>
    </source>
</evidence>
<evidence type="ECO:0000256" key="4">
    <source>
        <dbReference type="ARBA" id="ARBA00022905"/>
    </source>
</evidence>
<evidence type="ECO:0000256" key="5">
    <source>
        <dbReference type="HAMAP-Rule" id="MF_00656"/>
    </source>
</evidence>
<dbReference type="STRING" id="716928.GCA_000261485_03551"/>
<dbReference type="Proteomes" id="UP000217211">
    <property type="component" value="Plasmid pSJ05684b"/>
</dbReference>
<evidence type="ECO:0000256" key="3">
    <source>
        <dbReference type="ARBA" id="ARBA00015086"/>
    </source>
</evidence>
<keyword evidence="4 5" id="KW-0884">PQQ biosynthesis</keyword>
<comment type="similarity">
    <text evidence="2 5">Belongs to the PqqA family.</text>
</comment>
<comment type="pathway">
    <text evidence="1 5">Cofactor biosynthesis; pyrroloquinoline quinone biosynthesis.</text>
</comment>
<accession>A0A249PLP6</accession>
<reference evidence="6 7" key="1">
    <citation type="submission" date="2017-08" db="EMBL/GenBank/DDBJ databases">
        <title>Multipartite genome sequences of Sinorhizobium species nodulating soybeans.</title>
        <authorList>
            <person name="Tian C.F."/>
        </authorList>
    </citation>
    <scope>NUCLEOTIDE SEQUENCE [LARGE SCALE GENOMIC DNA]</scope>
    <source>
        <strain evidence="6 7">CCBAU 05684</strain>
        <plasmid evidence="7">psj05684b</plasmid>
    </source>
</reference>
<dbReference type="UniPathway" id="UPA00539"/>
<protein>
    <recommendedName>
        <fullName evidence="3 5">Coenzyme PQQ synthesis protein A</fullName>
    </recommendedName>
    <alternativeName>
        <fullName evidence="5">Pyrroloquinoline quinone biosynthesis protein A</fullName>
    </alternativeName>
</protein>
<evidence type="ECO:0000256" key="1">
    <source>
        <dbReference type="ARBA" id="ARBA00004886"/>
    </source>
</evidence>
<evidence type="ECO:0000256" key="2">
    <source>
        <dbReference type="ARBA" id="ARBA00009325"/>
    </source>
</evidence>
<dbReference type="HAMAP" id="MF_00656">
    <property type="entry name" value="PQQ_syn_PqqA"/>
    <property type="match status" value="1"/>
</dbReference>
<dbReference type="AlphaFoldDB" id="A0A249PLP6"/>
<feature type="cross-link" description="Pyrroloquinoline quinone (Glu-Tyr)" evidence="5">
    <location>
        <begin position="27"/>
        <end position="31"/>
    </location>
</feature>
<geneLocation type="plasmid" evidence="7">
    <name>psj05684b</name>
</geneLocation>
<organism evidence="6 7">
    <name type="scientific">Sinorhizobium sojae CCBAU 05684</name>
    <dbReference type="NCBI Taxonomy" id="716928"/>
    <lineage>
        <taxon>Bacteria</taxon>
        <taxon>Pseudomonadati</taxon>
        <taxon>Pseudomonadota</taxon>
        <taxon>Alphaproteobacteria</taxon>
        <taxon>Hyphomicrobiales</taxon>
        <taxon>Rhizobiaceae</taxon>
        <taxon>Sinorhizobium/Ensifer group</taxon>
        <taxon>Sinorhizobium</taxon>
    </lineage>
</organism>